<sequence>MNWLSHAYMIRSENKAIRYPEKGGADVWDSKQPPSYLDAANGSILDLMWAPTKASG</sequence>
<evidence type="ECO:0000313" key="1">
    <source>
        <dbReference type="EMBL" id="KAJ9066220.1"/>
    </source>
</evidence>
<organism evidence="1 2">
    <name type="scientific">Entomophthora muscae</name>
    <dbReference type="NCBI Taxonomy" id="34485"/>
    <lineage>
        <taxon>Eukaryota</taxon>
        <taxon>Fungi</taxon>
        <taxon>Fungi incertae sedis</taxon>
        <taxon>Zoopagomycota</taxon>
        <taxon>Entomophthoromycotina</taxon>
        <taxon>Entomophthoromycetes</taxon>
        <taxon>Entomophthorales</taxon>
        <taxon>Entomophthoraceae</taxon>
        <taxon>Entomophthora</taxon>
    </lineage>
</organism>
<dbReference type="EMBL" id="QTSX02004301">
    <property type="protein sequence ID" value="KAJ9066220.1"/>
    <property type="molecule type" value="Genomic_DNA"/>
</dbReference>
<protein>
    <submittedName>
        <fullName evidence="1">Uncharacterized protein</fullName>
    </submittedName>
</protein>
<comment type="caution">
    <text evidence="1">The sequence shown here is derived from an EMBL/GenBank/DDBJ whole genome shotgun (WGS) entry which is preliminary data.</text>
</comment>
<proteinExistence type="predicted"/>
<name>A0ACC2SV17_9FUNG</name>
<accession>A0ACC2SV17</accession>
<keyword evidence="2" id="KW-1185">Reference proteome</keyword>
<reference evidence="1" key="1">
    <citation type="submission" date="2022-04" db="EMBL/GenBank/DDBJ databases">
        <title>Genome of the entomopathogenic fungus Entomophthora muscae.</title>
        <authorList>
            <person name="Elya C."/>
            <person name="Lovett B.R."/>
            <person name="Lee E."/>
            <person name="Macias A.M."/>
            <person name="Hajek A.E."/>
            <person name="De Bivort B.L."/>
            <person name="Kasson M.T."/>
            <person name="De Fine Licht H.H."/>
            <person name="Stajich J.E."/>
        </authorList>
    </citation>
    <scope>NUCLEOTIDE SEQUENCE</scope>
    <source>
        <strain evidence="1">Berkeley</strain>
    </source>
</reference>
<gene>
    <name evidence="1" type="ORF">DSO57_1011768</name>
</gene>
<dbReference type="Proteomes" id="UP001165960">
    <property type="component" value="Unassembled WGS sequence"/>
</dbReference>
<evidence type="ECO:0000313" key="2">
    <source>
        <dbReference type="Proteomes" id="UP001165960"/>
    </source>
</evidence>